<evidence type="ECO:0008006" key="4">
    <source>
        <dbReference type="Google" id="ProtNLM"/>
    </source>
</evidence>
<organism evidence="2 3">
    <name type="scientific">Lasallia pustulata</name>
    <dbReference type="NCBI Taxonomy" id="136370"/>
    <lineage>
        <taxon>Eukaryota</taxon>
        <taxon>Fungi</taxon>
        <taxon>Dikarya</taxon>
        <taxon>Ascomycota</taxon>
        <taxon>Pezizomycotina</taxon>
        <taxon>Lecanoromycetes</taxon>
        <taxon>OSLEUM clade</taxon>
        <taxon>Umbilicariomycetidae</taxon>
        <taxon>Umbilicariales</taxon>
        <taxon>Umbilicariaceae</taxon>
        <taxon>Lasallia</taxon>
    </lineage>
</organism>
<accession>A0A5M8PFE1</accession>
<gene>
    <name evidence="2" type="ORF">FRX48_08390</name>
</gene>
<reference evidence="2 3" key="1">
    <citation type="submission" date="2019-09" db="EMBL/GenBank/DDBJ databases">
        <title>The hologenome of the rock-dwelling lichen Lasallia pustulata.</title>
        <authorList>
            <person name="Greshake Tzovaras B."/>
            <person name="Segers F."/>
            <person name="Bicker A."/>
            <person name="Dal Grande F."/>
            <person name="Otte J."/>
            <person name="Hankeln T."/>
            <person name="Schmitt I."/>
            <person name="Ebersberger I."/>
        </authorList>
    </citation>
    <scope>NUCLEOTIDE SEQUENCE [LARGE SCALE GENOMIC DNA]</scope>
    <source>
        <strain evidence="2">A1-1</strain>
    </source>
</reference>
<evidence type="ECO:0000313" key="3">
    <source>
        <dbReference type="Proteomes" id="UP000324767"/>
    </source>
</evidence>
<feature type="compositionally biased region" description="Polar residues" evidence="1">
    <location>
        <begin position="211"/>
        <end position="250"/>
    </location>
</feature>
<feature type="compositionally biased region" description="Basic residues" evidence="1">
    <location>
        <begin position="604"/>
        <end position="613"/>
    </location>
</feature>
<feature type="region of interest" description="Disordered" evidence="1">
    <location>
        <begin position="552"/>
        <end position="615"/>
    </location>
</feature>
<dbReference type="OrthoDB" id="3248508at2759"/>
<dbReference type="InterPro" id="IPR029058">
    <property type="entry name" value="AB_hydrolase_fold"/>
</dbReference>
<feature type="region of interest" description="Disordered" evidence="1">
    <location>
        <begin position="1"/>
        <end position="59"/>
    </location>
</feature>
<proteinExistence type="predicted"/>
<protein>
    <recommendedName>
        <fullName evidence="4">DUF676 domain-containing protein</fullName>
    </recommendedName>
</protein>
<evidence type="ECO:0000313" key="2">
    <source>
        <dbReference type="EMBL" id="KAA6408039.1"/>
    </source>
</evidence>
<feature type="region of interest" description="Disordered" evidence="1">
    <location>
        <begin position="208"/>
        <end position="293"/>
    </location>
</feature>
<comment type="caution">
    <text evidence="2">The sequence shown here is derived from an EMBL/GenBank/DDBJ whole genome shotgun (WGS) entry which is preliminary data.</text>
</comment>
<dbReference type="EMBL" id="VXIT01000015">
    <property type="protein sequence ID" value="KAA6408039.1"/>
    <property type="molecule type" value="Genomic_DNA"/>
</dbReference>
<dbReference type="Proteomes" id="UP000324767">
    <property type="component" value="Unassembled WGS sequence"/>
</dbReference>
<feature type="compositionally biased region" description="Basic and acidic residues" evidence="1">
    <location>
        <begin position="552"/>
        <end position="579"/>
    </location>
</feature>
<feature type="compositionally biased region" description="Polar residues" evidence="1">
    <location>
        <begin position="39"/>
        <end position="52"/>
    </location>
</feature>
<evidence type="ECO:0000256" key="1">
    <source>
        <dbReference type="SAM" id="MobiDB-lite"/>
    </source>
</evidence>
<feature type="compositionally biased region" description="Acidic residues" evidence="1">
    <location>
        <begin position="590"/>
        <end position="600"/>
    </location>
</feature>
<feature type="compositionally biased region" description="Polar residues" evidence="1">
    <location>
        <begin position="260"/>
        <end position="281"/>
    </location>
</feature>
<dbReference type="PANTHER" id="PTHR47842">
    <property type="entry name" value="EXPRESSED PROTEIN"/>
    <property type="match status" value="1"/>
</dbReference>
<dbReference type="SUPFAM" id="SSF53474">
    <property type="entry name" value="alpha/beta-Hydrolases"/>
    <property type="match status" value="1"/>
</dbReference>
<feature type="region of interest" description="Disordered" evidence="1">
    <location>
        <begin position="366"/>
        <end position="519"/>
    </location>
</feature>
<sequence>MSRPPPLPPRAASIQVHSPPDENPPDYQEFYHQPLEHSWSAQDPRSRSTQSLVPAKNKDDGSKRTLLLIYIHGFMGNETSFQSFPAHIHNVVTVALADTHVIHTKIYPKYKSRRAIEHARDDFSEWLRPNESPTTDVILIGHSMGGLLASEVALIPADSPDSKFRHHILGIVNFDTPFLGMHPGVIISGIGSLFKPAAAAPASGNVAEISPSVSSSLPTGQSQTTLDGFSPTSQAPSLYTRNSQSALNPENSEEPGPITKSPTGSQPSTAPSYLGSPSASINDPNYNPPFPNDVRLPTRTGWNNALHFVTKHSDGLTQATKAYVTSHLEFGGAVGDYKGLHKRYQKLRALEDARPPDHRIRFVNYYTASTGRPSQPKKAPSLPLNGTESASQEGPMPSEETTKAPEEPDVQGTPEPSQQDLHDTEELQPKLDSESSEHETSELTTHDPAPLTDSETDSPSFQSADEAIAGPPPDPSTPPANPTVPPAHPLPPAPALPPSPTPENPPFDPTPYPSKDVLKLASKEHARLVKCYQSAVRDRDRAVQARRKLLDKRAKEAEKELRRECKARRKEEAKAEAKKAKAAATAAAAAEDDGDEDEDEAARRGSKGGRKAKTPRDRKFCMLPSRVDGRVDGCWVRVFMEGVDEVGAHCGLFLVGAHYEGLVGDVGRRVEGWVRDQGRGEG</sequence>
<feature type="compositionally biased region" description="Basic and acidic residues" evidence="1">
    <location>
        <begin position="420"/>
        <end position="445"/>
    </location>
</feature>
<feature type="compositionally biased region" description="Pro residues" evidence="1">
    <location>
        <begin position="470"/>
        <end position="512"/>
    </location>
</feature>
<dbReference type="AlphaFoldDB" id="A0A5M8PFE1"/>
<dbReference type="PANTHER" id="PTHR47842:SF3">
    <property type="entry name" value="DUF676 DOMAIN-CONTAINING PROTEIN"/>
    <property type="match status" value="1"/>
</dbReference>
<dbReference type="Gene3D" id="3.40.50.1820">
    <property type="entry name" value="alpha/beta hydrolase"/>
    <property type="match status" value="1"/>
</dbReference>
<name>A0A5M8PFE1_9LECA</name>